<comment type="caution">
    <text evidence="16">The sequence shown here is derived from an EMBL/GenBank/DDBJ whole genome shotgun (WGS) entry which is preliminary data.</text>
</comment>
<evidence type="ECO:0000256" key="8">
    <source>
        <dbReference type="ARBA" id="ARBA00022679"/>
    </source>
</evidence>
<keyword evidence="12 14" id="KW-0012">Acyltransferase</keyword>
<accession>A0ABS1WRC6</accession>
<keyword evidence="14" id="KW-0444">Lipid biosynthesis</keyword>
<dbReference type="Pfam" id="PF01553">
    <property type="entry name" value="Acyltransferase"/>
    <property type="match status" value="1"/>
</dbReference>
<gene>
    <name evidence="14 16" type="primary">plsB</name>
    <name evidence="16" type="ORF">JM946_02070</name>
</gene>
<evidence type="ECO:0000256" key="13">
    <source>
        <dbReference type="ARBA" id="ARBA00048427"/>
    </source>
</evidence>
<dbReference type="InterPro" id="IPR028354">
    <property type="entry name" value="GPAT_PlsB"/>
</dbReference>
<comment type="subcellular location">
    <subcellularLocation>
        <location evidence="1 14">Cell membrane</location>
        <topology evidence="1 14">Peripheral membrane protein</topology>
        <orientation evidence="1 14">Cytoplasmic side</orientation>
    </subcellularLocation>
</comment>
<evidence type="ECO:0000256" key="10">
    <source>
        <dbReference type="ARBA" id="ARBA00023209"/>
    </source>
</evidence>
<evidence type="ECO:0000256" key="12">
    <source>
        <dbReference type="ARBA" id="ARBA00023315"/>
    </source>
</evidence>
<keyword evidence="17" id="KW-1185">Reference proteome</keyword>
<comment type="similarity">
    <text evidence="4 14">Belongs to the GPAT/DAPAT family.</text>
</comment>
<keyword evidence="9 14" id="KW-0472">Membrane</keyword>
<evidence type="ECO:0000256" key="14">
    <source>
        <dbReference type="HAMAP-Rule" id="MF_00393"/>
    </source>
</evidence>
<dbReference type="EMBL" id="JAEVLS010000001">
    <property type="protein sequence ID" value="MBM0103506.1"/>
    <property type="molecule type" value="Genomic_DNA"/>
</dbReference>
<organism evidence="16 17">
    <name type="scientific">Steroidobacter gossypii</name>
    <dbReference type="NCBI Taxonomy" id="2805490"/>
    <lineage>
        <taxon>Bacteria</taxon>
        <taxon>Pseudomonadati</taxon>
        <taxon>Pseudomonadota</taxon>
        <taxon>Gammaproteobacteria</taxon>
        <taxon>Steroidobacterales</taxon>
        <taxon>Steroidobacteraceae</taxon>
        <taxon>Steroidobacter</taxon>
    </lineage>
</organism>
<dbReference type="GO" id="GO:0004366">
    <property type="term" value="F:glycerol-3-phosphate O-acyltransferase activity"/>
    <property type="evidence" value="ECO:0007669"/>
    <property type="project" value="UniProtKB-EC"/>
</dbReference>
<proteinExistence type="inferred from homology"/>
<protein>
    <recommendedName>
        <fullName evidence="6 14">Glycerol-3-phosphate acyltransferase</fullName>
        <shortName evidence="14">GPAT</shortName>
        <ecNumber evidence="5 14">2.3.1.15</ecNumber>
    </recommendedName>
</protein>
<dbReference type="NCBIfam" id="NF003441">
    <property type="entry name" value="PRK04974.1"/>
    <property type="match status" value="1"/>
</dbReference>
<comment type="catalytic activity">
    <reaction evidence="13 14">
        <text>sn-glycerol 3-phosphate + an acyl-CoA = a 1-acyl-sn-glycero-3-phosphate + CoA</text>
        <dbReference type="Rhea" id="RHEA:15325"/>
        <dbReference type="ChEBI" id="CHEBI:57287"/>
        <dbReference type="ChEBI" id="CHEBI:57597"/>
        <dbReference type="ChEBI" id="CHEBI:57970"/>
        <dbReference type="ChEBI" id="CHEBI:58342"/>
        <dbReference type="EC" id="2.3.1.15"/>
    </reaction>
</comment>
<evidence type="ECO:0000256" key="6">
    <source>
        <dbReference type="ARBA" id="ARBA00013432"/>
    </source>
</evidence>
<sequence>MADLPGLDRLWLGLLRAPVSMWARPHVLPEDLRARYAQRERPICYVLNESAVADLVVLEKVCAAHGLPAPLDPLKKPLPSQSVLFLERRAGFWGDRTDYRISESMRSLVSAAFDDPTLDVDLVPVTVLWGRAPNRKDSWLRILLSENWERVGRFRRLLSLMVNGRNLFVQFGEPVSLRATVSEGHDRSRAVRRLTRTLRLLLARQRAAAIGPDLSHRRTMATQVLRSGAVRRAMADEMRSKKISRREALKLAQDYVWEIAANYSHIFVAFMAKALSWFWTRLYDGVELHHVEQLQKVIEGNEVIYVPCHRSHIDYLLLSYVIYYKGYAIPHIAAGINLNMAGVGPFLRKGGAFFMRRSFRGNALYTMVFMKYLGLMMARGHSIEYFIEGGRSRTGRLLQPKTGMLSMTLRSYLRDPRRPIVFLPVYFGYERLIEGKTYVNEMLGKPKEKESIFTMLRALPALRKRFGKVHVSFGEPIHLDEVLKRHDPDNRRATEKVERPSWLPAAVDELATRIMININGAACVAPMNLIAAALLATPKQSMLETDLARQLELLASLLRQAPYSPLVWVTENDGASIVRHGERMGVIQRLKHPLGDVMQMTEENSVLLTYFRNNVLHLLALPSLIACCFLNNRTMRTEDIQRLMWRIYPYVRDELFLRWTEEEVSAVTLETLDDLANHGLLEAVEAGAQWRRPPTGSAEAVQLSMLAQITVQIVERYYLVIAVLLKHGSGRISQDALESQCQLMAQRMSLLYELNSPEFFDKILFKNFIDLLRSRNVLGVNAEGRLTYTDMLPAVADDAQLVLHEQIRNSVLQVTHR</sequence>
<dbReference type="Pfam" id="PF19277">
    <property type="entry name" value="GPAT_C"/>
    <property type="match status" value="1"/>
</dbReference>
<dbReference type="PIRSF" id="PIRSF500064">
    <property type="entry name" value="GPAT"/>
    <property type="match status" value="1"/>
</dbReference>
<dbReference type="CDD" id="cd07993">
    <property type="entry name" value="LPLAT_DHAPAT-like"/>
    <property type="match status" value="1"/>
</dbReference>
<dbReference type="HAMAP" id="MF_00393">
    <property type="entry name" value="Glyc3P_acyltrans"/>
    <property type="match status" value="1"/>
</dbReference>
<feature type="short sequence motif" description="HXXXXD motif" evidence="14">
    <location>
        <begin position="308"/>
        <end position="313"/>
    </location>
</feature>
<dbReference type="SUPFAM" id="SSF69593">
    <property type="entry name" value="Glycerol-3-phosphate (1)-acyltransferase"/>
    <property type="match status" value="1"/>
</dbReference>
<evidence type="ECO:0000256" key="11">
    <source>
        <dbReference type="ARBA" id="ARBA00023264"/>
    </source>
</evidence>
<evidence type="ECO:0000256" key="5">
    <source>
        <dbReference type="ARBA" id="ARBA00013113"/>
    </source>
</evidence>
<dbReference type="InterPro" id="IPR045520">
    <property type="entry name" value="GPAT/DHAPAT_C"/>
</dbReference>
<comment type="domain">
    <text evidence="14">The HXXXXD motif is essential for acyltransferase activity and may constitute the binding site for the phosphate moiety of the glycerol-3-phosphate.</text>
</comment>
<name>A0ABS1WRC6_9GAMM</name>
<evidence type="ECO:0000256" key="3">
    <source>
        <dbReference type="ARBA" id="ARBA00005189"/>
    </source>
</evidence>
<reference evidence="16 17" key="1">
    <citation type="journal article" date="2021" name="Int. J. Syst. Evol. Microbiol.">
        <title>Steroidobacter gossypii sp. nov., isolated from soil of cotton cropping field.</title>
        <authorList>
            <person name="Huang R."/>
            <person name="Yang S."/>
            <person name="Zhen C."/>
            <person name="Liu W."/>
        </authorList>
    </citation>
    <scope>NUCLEOTIDE SEQUENCE [LARGE SCALE GENOMIC DNA]</scope>
    <source>
        <strain evidence="16 17">S1-65</strain>
    </source>
</reference>
<dbReference type="PANTHER" id="PTHR12563">
    <property type="entry name" value="GLYCEROL-3-PHOSPHATE ACYLTRANSFERASE"/>
    <property type="match status" value="1"/>
</dbReference>
<dbReference type="RefSeq" id="WP_203165473.1">
    <property type="nucleotide sequence ID" value="NZ_JAEVLS010000001.1"/>
</dbReference>
<keyword evidence="8 14" id="KW-0808">Transferase</keyword>
<dbReference type="PANTHER" id="PTHR12563:SF17">
    <property type="entry name" value="DIHYDROXYACETONE PHOSPHATE ACYLTRANSFERASE"/>
    <property type="match status" value="1"/>
</dbReference>
<dbReference type="InterPro" id="IPR041728">
    <property type="entry name" value="GPAT/DHAPAT_LPLAT"/>
</dbReference>
<comment type="pathway">
    <text evidence="3">Lipid metabolism.</text>
</comment>
<keyword evidence="14" id="KW-0443">Lipid metabolism</keyword>
<comment type="pathway">
    <text evidence="2 14">Phospholipid metabolism; CDP-diacylglycerol biosynthesis; CDP-diacylglycerol from sn-glycerol 3-phosphate: step 1/3.</text>
</comment>
<evidence type="ECO:0000256" key="4">
    <source>
        <dbReference type="ARBA" id="ARBA00007937"/>
    </source>
</evidence>
<evidence type="ECO:0000313" key="17">
    <source>
        <dbReference type="Proteomes" id="UP000661077"/>
    </source>
</evidence>
<dbReference type="SMART" id="SM00563">
    <property type="entry name" value="PlsC"/>
    <property type="match status" value="1"/>
</dbReference>
<evidence type="ECO:0000256" key="2">
    <source>
        <dbReference type="ARBA" id="ARBA00004765"/>
    </source>
</evidence>
<evidence type="ECO:0000313" key="16">
    <source>
        <dbReference type="EMBL" id="MBM0103506.1"/>
    </source>
</evidence>
<dbReference type="InterPro" id="IPR002123">
    <property type="entry name" value="Plipid/glycerol_acylTrfase"/>
</dbReference>
<evidence type="ECO:0000259" key="15">
    <source>
        <dbReference type="SMART" id="SM00563"/>
    </source>
</evidence>
<feature type="domain" description="Phospholipid/glycerol acyltransferase" evidence="15">
    <location>
        <begin position="303"/>
        <end position="430"/>
    </location>
</feature>
<evidence type="ECO:0000256" key="7">
    <source>
        <dbReference type="ARBA" id="ARBA00022475"/>
    </source>
</evidence>
<keyword evidence="7 14" id="KW-1003">Cell membrane</keyword>
<dbReference type="NCBIfam" id="TIGR03703">
    <property type="entry name" value="plsB"/>
    <property type="match status" value="1"/>
</dbReference>
<keyword evidence="10 14" id="KW-0594">Phospholipid biosynthesis</keyword>
<keyword evidence="11 14" id="KW-1208">Phospholipid metabolism</keyword>
<dbReference type="PIRSF" id="PIRSF000437">
    <property type="entry name" value="GPAT_DHAPAT"/>
    <property type="match status" value="1"/>
</dbReference>
<dbReference type="Proteomes" id="UP000661077">
    <property type="component" value="Unassembled WGS sequence"/>
</dbReference>
<dbReference type="InterPro" id="IPR022284">
    <property type="entry name" value="GPAT/DHAPAT"/>
</dbReference>
<dbReference type="EC" id="2.3.1.15" evidence="5 14"/>
<evidence type="ECO:0000256" key="1">
    <source>
        <dbReference type="ARBA" id="ARBA00004413"/>
    </source>
</evidence>
<evidence type="ECO:0000256" key="9">
    <source>
        <dbReference type="ARBA" id="ARBA00023136"/>
    </source>
</evidence>